<dbReference type="InterPro" id="IPR050276">
    <property type="entry name" value="MshD_Acetyltransferase"/>
</dbReference>
<proteinExistence type="predicted"/>
<reference evidence="2" key="1">
    <citation type="submission" date="2021-12" db="EMBL/GenBank/DDBJ databases">
        <authorList>
            <person name="Criscuolo A."/>
        </authorList>
    </citation>
    <scope>NUCLEOTIDE SEQUENCE</scope>
    <source>
        <strain evidence="2">CIP111894</strain>
    </source>
</reference>
<dbReference type="Proteomes" id="UP000838749">
    <property type="component" value="Unassembled WGS sequence"/>
</dbReference>
<protein>
    <recommendedName>
        <fullName evidence="1">N-acetyltransferase domain-containing protein</fullName>
    </recommendedName>
</protein>
<gene>
    <name evidence="2" type="ORF">PAECIP111894_03661</name>
</gene>
<keyword evidence="3" id="KW-1185">Reference proteome</keyword>
<evidence type="ECO:0000313" key="2">
    <source>
        <dbReference type="EMBL" id="CAH1057503.1"/>
    </source>
</evidence>
<dbReference type="EMBL" id="CAKMAB010000021">
    <property type="protein sequence ID" value="CAH1057503.1"/>
    <property type="molecule type" value="Genomic_DNA"/>
</dbReference>
<comment type="caution">
    <text evidence="2">The sequence shown here is derived from an EMBL/GenBank/DDBJ whole genome shotgun (WGS) entry which is preliminary data.</text>
</comment>
<organism evidence="2 3">
    <name type="scientific">Paenibacillus pseudetheri</name>
    <dbReference type="NCBI Taxonomy" id="2897682"/>
    <lineage>
        <taxon>Bacteria</taxon>
        <taxon>Bacillati</taxon>
        <taxon>Bacillota</taxon>
        <taxon>Bacilli</taxon>
        <taxon>Bacillales</taxon>
        <taxon>Paenibacillaceae</taxon>
        <taxon>Paenibacillus</taxon>
    </lineage>
</organism>
<evidence type="ECO:0000313" key="3">
    <source>
        <dbReference type="Proteomes" id="UP000838749"/>
    </source>
</evidence>
<dbReference type="RefSeq" id="WP_234536812.1">
    <property type="nucleotide sequence ID" value="NZ_CAKMAB010000021.1"/>
</dbReference>
<dbReference type="Gene3D" id="3.40.630.30">
    <property type="match status" value="2"/>
</dbReference>
<dbReference type="Pfam" id="PF13673">
    <property type="entry name" value="Acetyltransf_10"/>
    <property type="match status" value="1"/>
</dbReference>
<dbReference type="InterPro" id="IPR000182">
    <property type="entry name" value="GNAT_dom"/>
</dbReference>
<feature type="domain" description="N-acetyltransferase" evidence="1">
    <location>
        <begin position="142"/>
        <end position="292"/>
    </location>
</feature>
<dbReference type="SUPFAM" id="SSF55729">
    <property type="entry name" value="Acyl-CoA N-acyltransferases (Nat)"/>
    <property type="match status" value="1"/>
</dbReference>
<dbReference type="PANTHER" id="PTHR43617:SF20">
    <property type="entry name" value="N-ALPHA-ACETYLTRANSFERASE RIMI"/>
    <property type="match status" value="1"/>
</dbReference>
<accession>A0ABM9BF91</accession>
<sequence>MPPFLIHKYIPLRDKAQIERLLLHNNDLLKIFCQDEETNKNNILVALNKDTLLGFLSFNGFGRKPQATLFVSNEYDAVDIGSKLIEEYEKMLIHNETVEHTVFNVLSGDVELITVLERNNYRKYFTSYIMERIGDPFPPADILVRNYEENDYLEWDRVCELAFYHMRQRIGMYPSFFYTPVEWEREQFAKNKDNMFVMTVDGTIVAIGKIAGNKISIVAISIEHQSRGYGRSFVKFLVNEIISRGEEKVILEVVKGNFAKALYESLGFKETEIHHNYIKYFRPDTRLIAPPENY</sequence>
<name>A0ABM9BF91_9BACL</name>
<dbReference type="PROSITE" id="PS51186">
    <property type="entry name" value="GNAT"/>
    <property type="match status" value="1"/>
</dbReference>
<dbReference type="PANTHER" id="PTHR43617">
    <property type="entry name" value="L-AMINO ACID N-ACETYLTRANSFERASE"/>
    <property type="match status" value="1"/>
</dbReference>
<evidence type="ECO:0000259" key="1">
    <source>
        <dbReference type="PROSITE" id="PS51186"/>
    </source>
</evidence>
<dbReference type="InterPro" id="IPR016181">
    <property type="entry name" value="Acyl_CoA_acyltransferase"/>
</dbReference>